<proteinExistence type="predicted"/>
<evidence type="ECO:0000256" key="5">
    <source>
        <dbReference type="ARBA" id="ARBA00023043"/>
    </source>
</evidence>
<feature type="repeat" description="ANK" evidence="7">
    <location>
        <begin position="229"/>
        <end position="262"/>
    </location>
</feature>
<dbReference type="PROSITE" id="PS50088">
    <property type="entry name" value="ANK_REPEAT"/>
    <property type="match status" value="3"/>
</dbReference>
<reference evidence="11" key="1">
    <citation type="submission" date="2024-03" db="EMBL/GenBank/DDBJ databases">
        <title>WGS assembly of Saponaria officinalis var. Norfolk2.</title>
        <authorList>
            <person name="Jenkins J."/>
            <person name="Shu S."/>
            <person name="Grimwood J."/>
            <person name="Barry K."/>
            <person name="Goodstein D."/>
            <person name="Schmutz J."/>
            <person name="Leebens-Mack J."/>
            <person name="Osbourn A."/>
        </authorList>
    </citation>
    <scope>NUCLEOTIDE SEQUENCE [LARGE SCALE GENOMIC DNA]</scope>
    <source>
        <strain evidence="11">JIC</strain>
    </source>
</reference>
<evidence type="ECO:0000259" key="10">
    <source>
        <dbReference type="Pfam" id="PF13962"/>
    </source>
</evidence>
<dbReference type="Proteomes" id="UP001443914">
    <property type="component" value="Unassembled WGS sequence"/>
</dbReference>
<evidence type="ECO:0000256" key="1">
    <source>
        <dbReference type="ARBA" id="ARBA00004141"/>
    </source>
</evidence>
<dbReference type="Pfam" id="PF12796">
    <property type="entry name" value="Ank_2"/>
    <property type="match status" value="3"/>
</dbReference>
<keyword evidence="4 9" id="KW-1133">Transmembrane helix</keyword>
<evidence type="ECO:0000256" key="4">
    <source>
        <dbReference type="ARBA" id="ARBA00022989"/>
    </source>
</evidence>
<evidence type="ECO:0000313" key="11">
    <source>
        <dbReference type="EMBL" id="KAK9733704.1"/>
    </source>
</evidence>
<dbReference type="SUPFAM" id="SSF48403">
    <property type="entry name" value="Ankyrin repeat"/>
    <property type="match status" value="2"/>
</dbReference>
<dbReference type="EMBL" id="JBDFQZ010000004">
    <property type="protein sequence ID" value="KAK9733704.1"/>
    <property type="molecule type" value="Genomic_DNA"/>
</dbReference>
<feature type="compositionally biased region" description="Polar residues" evidence="8">
    <location>
        <begin position="18"/>
        <end position="30"/>
    </location>
</feature>
<dbReference type="PROSITE" id="PS50297">
    <property type="entry name" value="ANK_REP_REGION"/>
    <property type="match status" value="1"/>
</dbReference>
<dbReference type="Gene3D" id="1.25.40.20">
    <property type="entry name" value="Ankyrin repeat-containing domain"/>
    <property type="match status" value="3"/>
</dbReference>
<dbReference type="SMART" id="SM00248">
    <property type="entry name" value="ANK"/>
    <property type="match status" value="9"/>
</dbReference>
<dbReference type="InterPro" id="IPR036770">
    <property type="entry name" value="Ankyrin_rpt-contain_sf"/>
</dbReference>
<feature type="domain" description="PGG" evidence="10">
    <location>
        <begin position="457"/>
        <end position="560"/>
    </location>
</feature>
<sequence>MAHPHTTLTHKADDDSHLQNTMSSHQSSVLNRPPVKRNMSLDPIDVFSPIDAEMKMYLVHGYKDEVLRMGVHLWELKSKEDKNSVLHIAACAGQSSLITDIIPLCKDIVKWKNCKGDTAFHCAAKSAQLDALLTLMDWSKYDVSAGIGNFVLKEKNEDGDTALHIALENNQEKMAESLVNKCPQACYELNGMRISPLYMAIKLKNLQLVKKMMNYIKEFEPASFSHLMSGKSVVHAAIETNNIDILKELLENHGELVNAFDDKQTPLSYAAFKGYLAAVRYLLEKFPHLAYECNKDEDGSSPIHKACSGGHVKVIKELYRTMHLLNSKGQNILHVAAAHGKAEVVSYLLERLELERLINLKDDRGNTPLHLAAKGFHPRVVYILTREPRMKQLHNKDGLTALDIAEIHAESPSTFETRLTWMALRYVNSPRSAQSTRQEYFRQKIENPTDKTDLGHFKSRNNTLLLVATLIAMVTFAAGFTVPGAYTEAGMASLVNKQAFQVFIICDTAALYTSFLTVVSLIWANLSDLQLMLLSLKFALPLLGCSLSMMSIAFMTGIYVILRPLPWLSYVVLGMGIVFLILVLLVFIPLVNPSYIKKSVVRFWFTRPFLLLLLACEKSTTKYD</sequence>
<accession>A0AAW1LFY2</accession>
<evidence type="ECO:0000313" key="12">
    <source>
        <dbReference type="Proteomes" id="UP001443914"/>
    </source>
</evidence>
<evidence type="ECO:0000256" key="8">
    <source>
        <dbReference type="SAM" id="MobiDB-lite"/>
    </source>
</evidence>
<evidence type="ECO:0000256" key="6">
    <source>
        <dbReference type="ARBA" id="ARBA00023136"/>
    </source>
</evidence>
<dbReference type="GO" id="GO:0005886">
    <property type="term" value="C:plasma membrane"/>
    <property type="evidence" value="ECO:0007669"/>
    <property type="project" value="TreeGrafter"/>
</dbReference>
<feature type="transmembrane region" description="Helical" evidence="9">
    <location>
        <begin position="464"/>
        <end position="482"/>
    </location>
</feature>
<keyword evidence="5 7" id="KW-0040">ANK repeat</keyword>
<protein>
    <recommendedName>
        <fullName evidence="10">PGG domain-containing protein</fullName>
    </recommendedName>
</protein>
<feature type="repeat" description="ANK" evidence="7">
    <location>
        <begin position="298"/>
        <end position="330"/>
    </location>
</feature>
<organism evidence="11 12">
    <name type="scientific">Saponaria officinalis</name>
    <name type="common">Common soapwort</name>
    <name type="synonym">Lychnis saponaria</name>
    <dbReference type="NCBI Taxonomy" id="3572"/>
    <lineage>
        <taxon>Eukaryota</taxon>
        <taxon>Viridiplantae</taxon>
        <taxon>Streptophyta</taxon>
        <taxon>Embryophyta</taxon>
        <taxon>Tracheophyta</taxon>
        <taxon>Spermatophyta</taxon>
        <taxon>Magnoliopsida</taxon>
        <taxon>eudicotyledons</taxon>
        <taxon>Gunneridae</taxon>
        <taxon>Pentapetalae</taxon>
        <taxon>Caryophyllales</taxon>
        <taxon>Caryophyllaceae</taxon>
        <taxon>Caryophylleae</taxon>
        <taxon>Saponaria</taxon>
    </lineage>
</organism>
<evidence type="ECO:0000256" key="9">
    <source>
        <dbReference type="SAM" id="Phobius"/>
    </source>
</evidence>
<feature type="transmembrane region" description="Helical" evidence="9">
    <location>
        <begin position="538"/>
        <end position="561"/>
    </location>
</feature>
<keyword evidence="6 9" id="KW-0472">Membrane</keyword>
<dbReference type="PANTHER" id="PTHR24186">
    <property type="entry name" value="PROTEIN PHOSPHATASE 1 REGULATORY SUBUNIT"/>
    <property type="match status" value="1"/>
</dbReference>
<dbReference type="InterPro" id="IPR002110">
    <property type="entry name" value="Ankyrin_rpt"/>
</dbReference>
<feature type="region of interest" description="Disordered" evidence="8">
    <location>
        <begin position="1"/>
        <end position="36"/>
    </location>
</feature>
<dbReference type="AlphaFoldDB" id="A0AAW1LFY2"/>
<feature type="transmembrane region" description="Helical" evidence="9">
    <location>
        <begin position="567"/>
        <end position="588"/>
    </location>
</feature>
<feature type="repeat" description="ANK" evidence="7">
    <location>
        <begin position="328"/>
        <end position="351"/>
    </location>
</feature>
<dbReference type="InterPro" id="IPR026961">
    <property type="entry name" value="PGG_dom"/>
</dbReference>
<name>A0AAW1LFY2_SAPOF</name>
<keyword evidence="3" id="KW-0677">Repeat</keyword>
<comment type="caution">
    <text evidence="11">The sequence shown here is derived from an EMBL/GenBank/DDBJ whole genome shotgun (WGS) entry which is preliminary data.</text>
</comment>
<dbReference type="Pfam" id="PF00023">
    <property type="entry name" value="Ank"/>
    <property type="match status" value="1"/>
</dbReference>
<dbReference type="Pfam" id="PF13962">
    <property type="entry name" value="PGG"/>
    <property type="match status" value="1"/>
</dbReference>
<evidence type="ECO:0000256" key="3">
    <source>
        <dbReference type="ARBA" id="ARBA00022737"/>
    </source>
</evidence>
<gene>
    <name evidence="11" type="ORF">RND81_04G086000</name>
</gene>
<keyword evidence="2 9" id="KW-0812">Transmembrane</keyword>
<evidence type="ECO:0000256" key="2">
    <source>
        <dbReference type="ARBA" id="ARBA00022692"/>
    </source>
</evidence>
<dbReference type="PANTHER" id="PTHR24186:SF46">
    <property type="entry name" value="PROTEIN ACCELERATED CELL DEATH 6-LIKE"/>
    <property type="match status" value="1"/>
</dbReference>
<comment type="subcellular location">
    <subcellularLocation>
        <location evidence="1">Membrane</location>
        <topology evidence="1">Multi-pass membrane protein</topology>
    </subcellularLocation>
</comment>
<feature type="transmembrane region" description="Helical" evidence="9">
    <location>
        <begin position="502"/>
        <end position="526"/>
    </location>
</feature>
<evidence type="ECO:0000256" key="7">
    <source>
        <dbReference type="PROSITE-ProRule" id="PRU00023"/>
    </source>
</evidence>
<keyword evidence="12" id="KW-1185">Reference proteome</keyword>